<dbReference type="InterPro" id="IPR005119">
    <property type="entry name" value="LysR_subst-bd"/>
</dbReference>
<dbReference type="PANTHER" id="PTHR30537">
    <property type="entry name" value="HTH-TYPE TRANSCRIPTIONAL REGULATOR"/>
    <property type="match status" value="1"/>
</dbReference>
<dbReference type="InterPro" id="IPR000847">
    <property type="entry name" value="LysR_HTH_N"/>
</dbReference>
<accession>A0A3M3SAR7</accession>
<dbReference type="Pfam" id="PF00126">
    <property type="entry name" value="HTH_1"/>
    <property type="match status" value="1"/>
</dbReference>
<dbReference type="InterPro" id="IPR036390">
    <property type="entry name" value="WH_DNA-bd_sf"/>
</dbReference>
<dbReference type="SUPFAM" id="SSF53850">
    <property type="entry name" value="Periplasmic binding protein-like II"/>
    <property type="match status" value="1"/>
</dbReference>
<keyword evidence="2" id="KW-0805">Transcription regulation</keyword>
<protein>
    <submittedName>
        <fullName evidence="6">LysR family transcriptional regulator</fullName>
    </submittedName>
</protein>
<dbReference type="Pfam" id="PF03466">
    <property type="entry name" value="LysR_substrate"/>
    <property type="match status" value="1"/>
</dbReference>
<keyword evidence="4" id="KW-0804">Transcription</keyword>
<organism evidence="6 7">
    <name type="scientific">Pseudomonas cannabina</name>
    <dbReference type="NCBI Taxonomy" id="86840"/>
    <lineage>
        <taxon>Bacteria</taxon>
        <taxon>Pseudomonadati</taxon>
        <taxon>Pseudomonadota</taxon>
        <taxon>Gammaproteobacteria</taxon>
        <taxon>Pseudomonadales</taxon>
        <taxon>Pseudomonadaceae</taxon>
        <taxon>Pseudomonas</taxon>
    </lineage>
</organism>
<evidence type="ECO:0000313" key="7">
    <source>
        <dbReference type="Proteomes" id="UP000270524"/>
    </source>
</evidence>
<dbReference type="FunFam" id="3.40.190.290:FF:000001">
    <property type="entry name" value="Transcriptional regulator, LysR family"/>
    <property type="match status" value="1"/>
</dbReference>
<dbReference type="GO" id="GO:0006351">
    <property type="term" value="P:DNA-templated transcription"/>
    <property type="evidence" value="ECO:0007669"/>
    <property type="project" value="TreeGrafter"/>
</dbReference>
<evidence type="ECO:0000256" key="4">
    <source>
        <dbReference type="ARBA" id="ARBA00023163"/>
    </source>
</evidence>
<sequence>MEKTRIVNYPNLDDLNVFIHVARRSSFVGAANELGMSAAYVSKRVKLLEQNLGVVLLHRSTRQVSITEDGERIYEWAKGILESVQQMGDEVAALHGEPSGLLRVVSSQGFGRRFVAPALSELAARYPKLDIRLDIQDRLVDLIEEGVDLDIRVGNQIAPHLRARHLARNWRVLCASPAYLQRQGTPVNPGELANHDCLVIKERDRPFGIWHLHGPQGAETVKVTGSLSTNHGEIARQWCLDGRGLLLRSLWDVRTDLAEGRLIQVLPKYWQDADIWAVHTSPLMSSAKMRVTVEFLRDYFAVHHAPV</sequence>
<feature type="domain" description="HTH lysR-type" evidence="5">
    <location>
        <begin position="10"/>
        <end position="67"/>
    </location>
</feature>
<dbReference type="Gene3D" id="3.40.190.290">
    <property type="match status" value="1"/>
</dbReference>
<comment type="similarity">
    <text evidence="1">Belongs to the LysR transcriptional regulatory family.</text>
</comment>
<dbReference type="AlphaFoldDB" id="A0A3M3SAR7"/>
<dbReference type="SUPFAM" id="SSF46785">
    <property type="entry name" value="Winged helix' DNA-binding domain"/>
    <property type="match status" value="1"/>
</dbReference>
<evidence type="ECO:0000313" key="6">
    <source>
        <dbReference type="EMBL" id="RMO05485.1"/>
    </source>
</evidence>
<gene>
    <name evidence="6" type="ORF">ALQ51_04948</name>
</gene>
<dbReference type="Proteomes" id="UP000270524">
    <property type="component" value="Unassembled WGS sequence"/>
</dbReference>
<evidence type="ECO:0000259" key="5">
    <source>
        <dbReference type="PROSITE" id="PS50931"/>
    </source>
</evidence>
<dbReference type="InterPro" id="IPR036388">
    <property type="entry name" value="WH-like_DNA-bd_sf"/>
</dbReference>
<proteinExistence type="inferred from homology"/>
<dbReference type="CDD" id="cd08479">
    <property type="entry name" value="PBP2_CrgA_like_9"/>
    <property type="match status" value="1"/>
</dbReference>
<reference evidence="6 7" key="1">
    <citation type="submission" date="2018-08" db="EMBL/GenBank/DDBJ databases">
        <title>Recombination of ecologically and evolutionarily significant loci maintains genetic cohesion in the Pseudomonas syringae species complex.</title>
        <authorList>
            <person name="Dillon M."/>
            <person name="Thakur S."/>
            <person name="Almeida R.N.D."/>
            <person name="Weir B.S."/>
            <person name="Guttman D.S."/>
        </authorList>
    </citation>
    <scope>NUCLEOTIDE SEQUENCE [LARGE SCALE GENOMIC DNA]</scope>
    <source>
        <strain evidence="6 7">ICMP 15203</strain>
    </source>
</reference>
<dbReference type="PROSITE" id="PS50931">
    <property type="entry name" value="HTH_LYSR"/>
    <property type="match status" value="1"/>
</dbReference>
<evidence type="ECO:0000256" key="1">
    <source>
        <dbReference type="ARBA" id="ARBA00009437"/>
    </source>
</evidence>
<dbReference type="FunFam" id="1.10.10.10:FF:000001">
    <property type="entry name" value="LysR family transcriptional regulator"/>
    <property type="match status" value="1"/>
</dbReference>
<dbReference type="GO" id="GO:0003700">
    <property type="term" value="F:DNA-binding transcription factor activity"/>
    <property type="evidence" value="ECO:0007669"/>
    <property type="project" value="InterPro"/>
</dbReference>
<keyword evidence="3" id="KW-0238">DNA-binding</keyword>
<dbReference type="EMBL" id="RBPJ01000005">
    <property type="protein sequence ID" value="RMO05485.1"/>
    <property type="molecule type" value="Genomic_DNA"/>
</dbReference>
<dbReference type="Gene3D" id="1.10.10.10">
    <property type="entry name" value="Winged helix-like DNA-binding domain superfamily/Winged helix DNA-binding domain"/>
    <property type="match status" value="1"/>
</dbReference>
<dbReference type="InterPro" id="IPR058163">
    <property type="entry name" value="LysR-type_TF_proteobact-type"/>
</dbReference>
<evidence type="ECO:0000256" key="2">
    <source>
        <dbReference type="ARBA" id="ARBA00023015"/>
    </source>
</evidence>
<dbReference type="PANTHER" id="PTHR30537:SF5">
    <property type="entry name" value="HTH-TYPE TRANSCRIPTIONAL ACTIVATOR TTDR-RELATED"/>
    <property type="match status" value="1"/>
</dbReference>
<dbReference type="GO" id="GO:0043565">
    <property type="term" value="F:sequence-specific DNA binding"/>
    <property type="evidence" value="ECO:0007669"/>
    <property type="project" value="TreeGrafter"/>
</dbReference>
<evidence type="ECO:0000256" key="3">
    <source>
        <dbReference type="ARBA" id="ARBA00023125"/>
    </source>
</evidence>
<name>A0A3M3SAR7_PSECA</name>
<comment type="caution">
    <text evidence="6">The sequence shown here is derived from an EMBL/GenBank/DDBJ whole genome shotgun (WGS) entry which is preliminary data.</text>
</comment>